<feature type="domain" description="Chromo" evidence="2">
    <location>
        <begin position="39"/>
        <end position="109"/>
    </location>
</feature>
<sequence length="140" mass="15454">MRNFNQKYHRGSNGDTPQRHAHLKDAAYPGSGMINPAYVTVEKILALRLADSGATEYLCKWYGLGYAESTWEGASDVETAARLTERGRGLEEIMGEFRGENDPSRRGVMDFDVSLKMRTGATAGFSKACGKEDEDKKALV</sequence>
<dbReference type="SUPFAM" id="SSF54160">
    <property type="entry name" value="Chromo domain-like"/>
    <property type="match status" value="1"/>
</dbReference>
<evidence type="ECO:0000259" key="2">
    <source>
        <dbReference type="PROSITE" id="PS50013"/>
    </source>
</evidence>
<keyword evidence="4" id="KW-1185">Reference proteome</keyword>
<dbReference type="SMART" id="SM00298">
    <property type="entry name" value="CHROMO"/>
    <property type="match status" value="1"/>
</dbReference>
<evidence type="ECO:0000313" key="4">
    <source>
        <dbReference type="Proteomes" id="UP000007800"/>
    </source>
</evidence>
<dbReference type="RefSeq" id="XP_002765801.1">
    <property type="nucleotide sequence ID" value="XM_002765755.1"/>
</dbReference>
<dbReference type="Pfam" id="PF00385">
    <property type="entry name" value="Chromo"/>
    <property type="match status" value="1"/>
</dbReference>
<accession>C5LXM4</accession>
<reference evidence="3 4" key="1">
    <citation type="submission" date="2008-07" db="EMBL/GenBank/DDBJ databases">
        <authorList>
            <person name="El-Sayed N."/>
            <person name="Caler E."/>
            <person name="Inman J."/>
            <person name="Amedeo P."/>
            <person name="Hass B."/>
            <person name="Wortman J."/>
        </authorList>
    </citation>
    <scope>NUCLEOTIDE SEQUENCE [LARGE SCALE GENOMIC DNA]</scope>
    <source>
        <strain evidence="4">ATCC 50983 / TXsc</strain>
    </source>
</reference>
<dbReference type="PROSITE" id="PS50013">
    <property type="entry name" value="CHROMO_2"/>
    <property type="match status" value="1"/>
</dbReference>
<dbReference type="CDD" id="cd18659">
    <property type="entry name" value="CD2_tandem"/>
    <property type="match status" value="1"/>
</dbReference>
<name>C5LXM4_PERM5</name>
<dbReference type="InterPro" id="IPR016197">
    <property type="entry name" value="Chromo-like_dom_sf"/>
</dbReference>
<protein>
    <recommendedName>
        <fullName evidence="2">Chromo domain-containing protein</fullName>
    </recommendedName>
</protein>
<evidence type="ECO:0000313" key="3">
    <source>
        <dbReference type="EMBL" id="EEQ98518.1"/>
    </source>
</evidence>
<feature type="region of interest" description="Disordered" evidence="1">
    <location>
        <begin position="1"/>
        <end position="22"/>
    </location>
</feature>
<dbReference type="Proteomes" id="UP000007800">
    <property type="component" value="Unassembled WGS sequence"/>
</dbReference>
<dbReference type="OrthoDB" id="5857104at2759"/>
<dbReference type="GeneID" id="9041039"/>
<gene>
    <name evidence="3" type="ORF">Pmar_PMAR020790</name>
</gene>
<dbReference type="EMBL" id="GG686582">
    <property type="protein sequence ID" value="EEQ98518.1"/>
    <property type="molecule type" value="Genomic_DNA"/>
</dbReference>
<dbReference type="Gene3D" id="2.40.50.40">
    <property type="match status" value="1"/>
</dbReference>
<dbReference type="InParanoid" id="C5LXM4"/>
<evidence type="ECO:0000256" key="1">
    <source>
        <dbReference type="SAM" id="MobiDB-lite"/>
    </source>
</evidence>
<dbReference type="InterPro" id="IPR023780">
    <property type="entry name" value="Chromo_domain"/>
</dbReference>
<dbReference type="AlphaFoldDB" id="C5LXM4"/>
<dbReference type="InterPro" id="IPR000953">
    <property type="entry name" value="Chromo/chromo_shadow_dom"/>
</dbReference>
<organism evidence="4">
    <name type="scientific">Perkinsus marinus (strain ATCC 50983 / TXsc)</name>
    <dbReference type="NCBI Taxonomy" id="423536"/>
    <lineage>
        <taxon>Eukaryota</taxon>
        <taxon>Sar</taxon>
        <taxon>Alveolata</taxon>
        <taxon>Perkinsozoa</taxon>
        <taxon>Perkinsea</taxon>
        <taxon>Perkinsida</taxon>
        <taxon>Perkinsidae</taxon>
        <taxon>Perkinsus</taxon>
    </lineage>
</organism>
<proteinExistence type="predicted"/>